<accession>A0ABY7FD16</accession>
<dbReference type="Gene3D" id="2.60.210.10">
    <property type="entry name" value="Apoptosis, Tumor Necrosis Factor Receptor Associated Protein 2, Chain A"/>
    <property type="match status" value="1"/>
</dbReference>
<feature type="region of interest" description="Disordered" evidence="1">
    <location>
        <begin position="239"/>
        <end position="260"/>
    </location>
</feature>
<reference evidence="3" key="1">
    <citation type="submission" date="2022-11" db="EMBL/GenBank/DDBJ databases">
        <title>Centuries of genome instability and evolution in soft-shell clam transmissible cancer (bioRxiv).</title>
        <authorList>
            <person name="Hart S.F.M."/>
            <person name="Yonemitsu M.A."/>
            <person name="Giersch R.M."/>
            <person name="Beal B.F."/>
            <person name="Arriagada G."/>
            <person name="Davis B.W."/>
            <person name="Ostrander E.A."/>
            <person name="Goff S.P."/>
            <person name="Metzger M.J."/>
        </authorList>
    </citation>
    <scope>NUCLEOTIDE SEQUENCE</scope>
    <source>
        <strain evidence="3">MELC-2E11</strain>
        <tissue evidence="3">Siphon/mantle</tissue>
    </source>
</reference>
<evidence type="ECO:0000313" key="4">
    <source>
        <dbReference type="Proteomes" id="UP001164746"/>
    </source>
</evidence>
<feature type="domain" description="MATH" evidence="2">
    <location>
        <begin position="149"/>
        <end position="294"/>
    </location>
</feature>
<protein>
    <submittedName>
        <fullName evidence="3">TRAF3-like protein</fullName>
    </submittedName>
</protein>
<dbReference type="InterPro" id="IPR049342">
    <property type="entry name" value="TRAF1-6_MATH_dom"/>
</dbReference>
<dbReference type="InterPro" id="IPR008974">
    <property type="entry name" value="TRAF-like"/>
</dbReference>
<evidence type="ECO:0000256" key="1">
    <source>
        <dbReference type="SAM" id="MobiDB-lite"/>
    </source>
</evidence>
<organism evidence="3 4">
    <name type="scientific">Mya arenaria</name>
    <name type="common">Soft-shell clam</name>
    <dbReference type="NCBI Taxonomy" id="6604"/>
    <lineage>
        <taxon>Eukaryota</taxon>
        <taxon>Metazoa</taxon>
        <taxon>Spiralia</taxon>
        <taxon>Lophotrochozoa</taxon>
        <taxon>Mollusca</taxon>
        <taxon>Bivalvia</taxon>
        <taxon>Autobranchia</taxon>
        <taxon>Heteroconchia</taxon>
        <taxon>Euheterodonta</taxon>
        <taxon>Imparidentia</taxon>
        <taxon>Neoheterodontei</taxon>
        <taxon>Myida</taxon>
        <taxon>Myoidea</taxon>
        <taxon>Myidae</taxon>
        <taxon>Mya</taxon>
    </lineage>
</organism>
<evidence type="ECO:0000313" key="3">
    <source>
        <dbReference type="EMBL" id="WAR18871.1"/>
    </source>
</evidence>
<keyword evidence="4" id="KW-1185">Reference proteome</keyword>
<sequence>MDAKSIVIMIEVTVVISKWVLSRVVLDMCIHAKLPINLSASQLKMVNLTERVIHLEKVATETARKDVVETQGREIVENRTAMAQVRTQLTAVERLVQELKHKVETGGGGAEVAELTRKVASHESQFANIDIQMAELDLRFQILETASYDGLLLWKVRDYTRRKADALAGRTLSLYSQPFYTHRYGYKMCSRVYLNGDGMGKNSHMSLFFVIMKGEFDNLLPWPFRQKVTMQLLDQDSGQTNLTDSFQPDPTSSSFKKPSSDMNVASGCPLFVAHTVLESPKYIKDDTLILKITVDLFNLQHP</sequence>
<dbReference type="SUPFAM" id="SSF49599">
    <property type="entry name" value="TRAF domain-like"/>
    <property type="match status" value="1"/>
</dbReference>
<gene>
    <name evidence="3" type="ORF">MAR_000709</name>
</gene>
<dbReference type="SMART" id="SM00061">
    <property type="entry name" value="MATH"/>
    <property type="match status" value="1"/>
</dbReference>
<evidence type="ECO:0000259" key="2">
    <source>
        <dbReference type="PROSITE" id="PS50144"/>
    </source>
</evidence>
<dbReference type="PANTHER" id="PTHR10131">
    <property type="entry name" value="TNF RECEPTOR ASSOCIATED FACTOR"/>
    <property type="match status" value="1"/>
</dbReference>
<dbReference type="PANTHER" id="PTHR10131:SF153">
    <property type="entry name" value="RING-TYPE DOMAIN-CONTAINING PROTEIN"/>
    <property type="match status" value="1"/>
</dbReference>
<dbReference type="InterPro" id="IPR002083">
    <property type="entry name" value="MATH/TRAF_dom"/>
</dbReference>
<proteinExistence type="predicted"/>
<dbReference type="Pfam" id="PF21355">
    <property type="entry name" value="TRAF-mep_MATH"/>
    <property type="match status" value="1"/>
</dbReference>
<dbReference type="SUPFAM" id="SSF57953">
    <property type="entry name" value="Trimerization domain of TRAF"/>
    <property type="match status" value="1"/>
</dbReference>
<name>A0ABY7FD16_MYAAR</name>
<dbReference type="Proteomes" id="UP001164746">
    <property type="component" value="Chromosome 11"/>
</dbReference>
<dbReference type="EMBL" id="CP111022">
    <property type="protein sequence ID" value="WAR18871.1"/>
    <property type="molecule type" value="Genomic_DNA"/>
</dbReference>
<dbReference type="PROSITE" id="PS50144">
    <property type="entry name" value="MATH"/>
    <property type="match status" value="1"/>
</dbReference>